<dbReference type="EMBL" id="JARQBJ010000001">
    <property type="protein sequence ID" value="MDT2809489.1"/>
    <property type="molecule type" value="Genomic_DNA"/>
</dbReference>
<accession>A0AAW8TV09</accession>
<feature type="binding site" evidence="8">
    <location>
        <position position="235"/>
    </location>
    <ligand>
        <name>Ca(2+)</name>
        <dbReference type="ChEBI" id="CHEBI:29108"/>
        <label>1</label>
    </ligand>
</feature>
<dbReference type="PIRSF" id="PIRSF001021">
    <property type="entry name" value="Alph-amls_thrmst"/>
    <property type="match status" value="1"/>
</dbReference>
<sequence>MENITLLQAFQWELPADHSHWRRLQQMAEEFAFLGITGLWLPPASKGAAGAQDVGYGTYDLYDLGEFDQKDTIPTKYGTKEEYIQMIEKMHEVGLKVYADIVFNHFMGADETEDVPAIKYSWENREEAISEEEVISAWTKFTFPGRGGQYNDYQWHWQNFSGVDYDARRKDHGIFNFAGKGWEKDVDSENGNYDYLMGCDLDMENPETVAQLDCWGQWFMAQTKVDGFRLDAVKHIDFQYYIDWLLHRREEKGAPMFVVGEYWANEVEKLEHYLDTSGNLIFLFDVPLHFNFFEASSSMGSFDMRRIFDQTLLSTRPDYAVTFVDNHDTQKGQSLESWIEGWFKVHAYALILLRKEGVPTIFWGDLYGIPTQGVDPVGQELLTLLLLRKHLAYGNQVDYFDHEDRIGWTRTGDFDHPLSGYAVVMTNATGGSVAMTISALHGGKTFVDAMGNHQEKVILDKDGGGVFPVADGQIAVYVNEEILPIIKKGQDFLKLLQEKHSEQH</sequence>
<evidence type="ECO:0000256" key="3">
    <source>
        <dbReference type="ARBA" id="ARBA00022723"/>
    </source>
</evidence>
<dbReference type="InterPro" id="IPR013776">
    <property type="entry name" value="A-amylase_thermo"/>
</dbReference>
<gene>
    <name evidence="11" type="ORF">P7H43_03125</name>
</gene>
<evidence type="ECO:0000313" key="12">
    <source>
        <dbReference type="Proteomes" id="UP001256711"/>
    </source>
</evidence>
<dbReference type="InterPro" id="IPR006047">
    <property type="entry name" value="GH13_cat_dom"/>
</dbReference>
<reference evidence="11" key="1">
    <citation type="submission" date="2023-03" db="EMBL/GenBank/DDBJ databases">
        <authorList>
            <person name="Shen W."/>
            <person name="Cai J."/>
        </authorList>
    </citation>
    <scope>NUCLEOTIDE SEQUENCE</scope>
    <source>
        <strain evidence="11">B226-2</strain>
    </source>
</reference>
<dbReference type="CDD" id="cd11318">
    <property type="entry name" value="AmyAc_bac_fung_AmyA"/>
    <property type="match status" value="1"/>
</dbReference>
<keyword evidence="3 8" id="KW-0479">Metal-binding</keyword>
<feature type="binding site" evidence="8">
    <location>
        <position position="104"/>
    </location>
    <ligand>
        <name>Ca(2+)</name>
        <dbReference type="ChEBI" id="CHEBI:29108"/>
        <label>1</label>
    </ligand>
</feature>
<evidence type="ECO:0000256" key="2">
    <source>
        <dbReference type="ARBA" id="ARBA00008061"/>
    </source>
</evidence>
<feature type="binding site" evidence="8">
    <location>
        <position position="300"/>
    </location>
    <ligand>
        <name>Ca(2+)</name>
        <dbReference type="ChEBI" id="CHEBI:29108"/>
        <label>3</label>
    </ligand>
</feature>
<dbReference type="SUPFAM" id="SSF51445">
    <property type="entry name" value="(Trans)glycosidases"/>
    <property type="match status" value="1"/>
</dbReference>
<dbReference type="SMART" id="SM00642">
    <property type="entry name" value="Aamy"/>
    <property type="match status" value="1"/>
</dbReference>
<dbReference type="SUPFAM" id="SSF51011">
    <property type="entry name" value="Glycosyl hydrolase domain"/>
    <property type="match status" value="1"/>
</dbReference>
<dbReference type="PRINTS" id="PR00110">
    <property type="entry name" value="ALPHAAMYLASE"/>
</dbReference>
<dbReference type="InterPro" id="IPR006046">
    <property type="entry name" value="Alpha_amylase"/>
</dbReference>
<evidence type="ECO:0000256" key="4">
    <source>
        <dbReference type="ARBA" id="ARBA00022801"/>
    </source>
</evidence>
<evidence type="ECO:0000256" key="5">
    <source>
        <dbReference type="ARBA" id="ARBA00023277"/>
    </source>
</evidence>
<evidence type="ECO:0000259" key="10">
    <source>
        <dbReference type="SMART" id="SM00642"/>
    </source>
</evidence>
<name>A0AAW8TV09_9ENTE</name>
<dbReference type="NCBIfam" id="NF006968">
    <property type="entry name" value="PRK09441.1-1"/>
    <property type="match status" value="1"/>
</dbReference>
<feature type="binding site" evidence="8">
    <location>
        <position position="404"/>
    </location>
    <ligand>
        <name>Ca(2+)</name>
        <dbReference type="ChEBI" id="CHEBI:29108"/>
        <label>3</label>
    </ligand>
</feature>
<dbReference type="Proteomes" id="UP001256711">
    <property type="component" value="Unassembled WGS sequence"/>
</dbReference>
<comment type="caution">
    <text evidence="11">The sequence shown here is derived from an EMBL/GenBank/DDBJ whole genome shotgun (WGS) entry which is preliminary data.</text>
</comment>
<evidence type="ECO:0000256" key="8">
    <source>
        <dbReference type="PIRSR" id="PIRSR001021-2"/>
    </source>
</evidence>
<feature type="active site" description="Nucleophile" evidence="7">
    <location>
        <position position="231"/>
    </location>
</feature>
<keyword evidence="6 11" id="KW-0326">Glycosidase</keyword>
<dbReference type="InterPro" id="IPR013780">
    <property type="entry name" value="Glyco_hydro_b"/>
</dbReference>
<dbReference type="PANTHER" id="PTHR43447">
    <property type="entry name" value="ALPHA-AMYLASE"/>
    <property type="match status" value="1"/>
</dbReference>
<proteinExistence type="inferred from homology"/>
<feature type="binding site" evidence="8">
    <location>
        <position position="200"/>
    </location>
    <ligand>
        <name>Ca(2+)</name>
        <dbReference type="ChEBI" id="CHEBI:29108"/>
        <label>1</label>
    </ligand>
</feature>
<feature type="domain" description="Glycosyl hydrolase family 13 catalytic" evidence="10">
    <location>
        <begin position="4"/>
        <end position="388"/>
    </location>
</feature>
<dbReference type="InterPro" id="IPR017853">
    <property type="entry name" value="GH"/>
</dbReference>
<feature type="binding site" evidence="8">
    <location>
        <position position="202"/>
    </location>
    <ligand>
        <name>Ca(2+)</name>
        <dbReference type="ChEBI" id="CHEBI:29108"/>
        <label>2</label>
    </ligand>
</feature>
<dbReference type="NCBIfam" id="NF006969">
    <property type="entry name" value="PRK09441.1-2"/>
    <property type="match status" value="1"/>
</dbReference>
<keyword evidence="5" id="KW-0119">Carbohydrate metabolism</keyword>
<keyword evidence="8" id="KW-0106">Calcium</keyword>
<dbReference type="RefSeq" id="WP_311835020.1">
    <property type="nucleotide sequence ID" value="NZ_JARQBJ010000001.1"/>
</dbReference>
<organism evidence="11 12">
    <name type="scientific">Enterococcus asini</name>
    <dbReference type="NCBI Taxonomy" id="57732"/>
    <lineage>
        <taxon>Bacteria</taxon>
        <taxon>Bacillati</taxon>
        <taxon>Bacillota</taxon>
        <taxon>Bacilli</taxon>
        <taxon>Lactobacillales</taxon>
        <taxon>Enterococcaceae</taxon>
        <taxon>Enterococcus</taxon>
    </lineage>
</organism>
<dbReference type="Gene3D" id="2.40.30.140">
    <property type="match status" value="1"/>
</dbReference>
<dbReference type="Gene3D" id="3.20.20.80">
    <property type="entry name" value="Glycosidases"/>
    <property type="match status" value="1"/>
</dbReference>
<dbReference type="Pfam" id="PF00128">
    <property type="entry name" value="Alpha-amylase"/>
    <property type="match status" value="1"/>
</dbReference>
<dbReference type="GO" id="GO:0004556">
    <property type="term" value="F:alpha-amylase activity"/>
    <property type="evidence" value="ECO:0007669"/>
    <property type="project" value="UniProtKB-EC"/>
</dbReference>
<keyword evidence="4 11" id="KW-0378">Hydrolase</keyword>
<comment type="cofactor">
    <cofactor evidence="1">
        <name>Ca(2+)</name>
        <dbReference type="ChEBI" id="CHEBI:29108"/>
    </cofactor>
</comment>
<dbReference type="Gene3D" id="2.60.40.1180">
    <property type="entry name" value="Golgi alpha-mannosidase II"/>
    <property type="match status" value="1"/>
</dbReference>
<evidence type="ECO:0000256" key="1">
    <source>
        <dbReference type="ARBA" id="ARBA00001913"/>
    </source>
</evidence>
<evidence type="ECO:0000256" key="9">
    <source>
        <dbReference type="RuleBase" id="RU003615"/>
    </source>
</evidence>
<comment type="similarity">
    <text evidence="2 9">Belongs to the glycosyl hydrolase 13 family.</text>
</comment>
<evidence type="ECO:0000313" key="11">
    <source>
        <dbReference type="EMBL" id="MDT2809489.1"/>
    </source>
</evidence>
<protein>
    <submittedName>
        <fullName evidence="11">Alpha-amylase</fullName>
        <ecNumber evidence="11">3.2.1.1</ecNumber>
    </submittedName>
</protein>
<dbReference type="GO" id="GO:0005975">
    <property type="term" value="P:carbohydrate metabolic process"/>
    <property type="evidence" value="ECO:0007669"/>
    <property type="project" value="InterPro"/>
</dbReference>
<evidence type="ECO:0000256" key="6">
    <source>
        <dbReference type="ARBA" id="ARBA00023295"/>
    </source>
</evidence>
<evidence type="ECO:0000256" key="7">
    <source>
        <dbReference type="PIRSR" id="PIRSR001021-1"/>
    </source>
</evidence>
<feature type="binding site" evidence="8">
    <location>
        <position position="194"/>
    </location>
    <ligand>
        <name>Ca(2+)</name>
        <dbReference type="ChEBI" id="CHEBI:29108"/>
        <label>1</label>
    </ligand>
</feature>
<feature type="active site" description="Proton donor" evidence="7">
    <location>
        <position position="261"/>
    </location>
</feature>
<dbReference type="EC" id="3.2.1.1" evidence="11"/>
<dbReference type="AlphaFoldDB" id="A0AAW8TV09"/>
<dbReference type="GO" id="GO:0005509">
    <property type="term" value="F:calcium ion binding"/>
    <property type="evidence" value="ECO:0007669"/>
    <property type="project" value="InterPro"/>
</dbReference>